<evidence type="ECO:0008006" key="14">
    <source>
        <dbReference type="Google" id="ProtNLM"/>
    </source>
</evidence>
<evidence type="ECO:0000259" key="11">
    <source>
        <dbReference type="Pfam" id="PF23233"/>
    </source>
</evidence>
<evidence type="ECO:0000256" key="8">
    <source>
        <dbReference type="ARBA" id="ARBA00037040"/>
    </source>
</evidence>
<keyword evidence="5" id="KW-0677">Repeat</keyword>
<dbReference type="GO" id="GO:0000245">
    <property type="term" value="P:spliceosomal complex assembly"/>
    <property type="evidence" value="ECO:0007669"/>
    <property type="project" value="TreeGrafter"/>
</dbReference>
<dbReference type="Pfam" id="PF23231">
    <property type="entry name" value="HAT_Syf1_CNRKL1_C"/>
    <property type="match status" value="1"/>
</dbReference>
<dbReference type="GO" id="GO:0071011">
    <property type="term" value="C:precatalytic spliceosome"/>
    <property type="evidence" value="ECO:0007669"/>
    <property type="project" value="TreeGrafter"/>
</dbReference>
<feature type="compositionally biased region" description="Low complexity" evidence="9">
    <location>
        <begin position="673"/>
        <end position="682"/>
    </location>
</feature>
<keyword evidence="3" id="KW-0507">mRNA processing</keyword>
<evidence type="ECO:0000256" key="6">
    <source>
        <dbReference type="ARBA" id="ARBA00023187"/>
    </source>
</evidence>
<dbReference type="GO" id="GO:0016607">
    <property type="term" value="C:nuclear speck"/>
    <property type="evidence" value="ECO:0007669"/>
    <property type="project" value="UniProtKB-SubCell"/>
</dbReference>
<dbReference type="FunFam" id="1.25.40.10:FF:000269">
    <property type="entry name" value="Crooked neck pre-mRNA-splicing factor 1"/>
    <property type="match status" value="1"/>
</dbReference>
<accession>A0A9N9RXI3</accession>
<keyword evidence="13" id="KW-1185">Reference proteome</keyword>
<dbReference type="PANTHER" id="PTHR11246">
    <property type="entry name" value="PRE-MRNA SPLICING FACTOR"/>
    <property type="match status" value="1"/>
</dbReference>
<keyword evidence="7" id="KW-0539">Nucleus</keyword>
<dbReference type="FunFam" id="1.25.40.10:FF:000075">
    <property type="entry name" value="Crooked neck pre-mRNA-splicing factor 1"/>
    <property type="match status" value="1"/>
</dbReference>
<dbReference type="Proteomes" id="UP001153620">
    <property type="component" value="Chromosome 2"/>
</dbReference>
<dbReference type="SMART" id="SM00386">
    <property type="entry name" value="HAT"/>
    <property type="match status" value="14"/>
</dbReference>
<evidence type="ECO:0000256" key="5">
    <source>
        <dbReference type="ARBA" id="ARBA00022737"/>
    </source>
</evidence>
<dbReference type="SUPFAM" id="SSF48452">
    <property type="entry name" value="TPR-like"/>
    <property type="match status" value="1"/>
</dbReference>
<evidence type="ECO:0000313" key="13">
    <source>
        <dbReference type="Proteomes" id="UP001153620"/>
    </source>
</evidence>
<dbReference type="FunFam" id="1.25.40.10:FF:000306">
    <property type="entry name" value="Cell cycle control protein cwf4"/>
    <property type="match status" value="1"/>
</dbReference>
<organism evidence="12 13">
    <name type="scientific">Chironomus riparius</name>
    <dbReference type="NCBI Taxonomy" id="315576"/>
    <lineage>
        <taxon>Eukaryota</taxon>
        <taxon>Metazoa</taxon>
        <taxon>Ecdysozoa</taxon>
        <taxon>Arthropoda</taxon>
        <taxon>Hexapoda</taxon>
        <taxon>Insecta</taxon>
        <taxon>Pterygota</taxon>
        <taxon>Neoptera</taxon>
        <taxon>Endopterygota</taxon>
        <taxon>Diptera</taxon>
        <taxon>Nematocera</taxon>
        <taxon>Chironomoidea</taxon>
        <taxon>Chironomidae</taxon>
        <taxon>Chironominae</taxon>
        <taxon>Chironomus</taxon>
    </lineage>
</organism>
<reference evidence="12" key="1">
    <citation type="submission" date="2022-01" db="EMBL/GenBank/DDBJ databases">
        <authorList>
            <person name="King R."/>
        </authorList>
    </citation>
    <scope>NUCLEOTIDE SEQUENCE</scope>
</reference>
<feature type="region of interest" description="Disordered" evidence="9">
    <location>
        <begin position="668"/>
        <end position="703"/>
    </location>
</feature>
<gene>
    <name evidence="12" type="ORF">CHIRRI_LOCUS8289</name>
</gene>
<dbReference type="Pfam" id="PF23233">
    <property type="entry name" value="HAT_Syf1_CNRKL1_N"/>
    <property type="match status" value="1"/>
</dbReference>
<feature type="domain" description="Pre-mRNA-splicing factor Syf1/CRNKL1-like C-terminal HAT-repeats" evidence="10">
    <location>
        <begin position="381"/>
        <end position="532"/>
    </location>
</feature>
<evidence type="ECO:0000256" key="3">
    <source>
        <dbReference type="ARBA" id="ARBA00022664"/>
    </source>
</evidence>
<keyword evidence="4" id="KW-0747">Spliceosome</keyword>
<dbReference type="GO" id="GO:0071007">
    <property type="term" value="C:U2-type catalytic step 2 spliceosome"/>
    <property type="evidence" value="ECO:0007669"/>
    <property type="project" value="TreeGrafter"/>
</dbReference>
<reference evidence="12" key="2">
    <citation type="submission" date="2022-10" db="EMBL/GenBank/DDBJ databases">
        <authorList>
            <consortium name="ENA_rothamsted_submissions"/>
            <consortium name="culmorum"/>
            <person name="King R."/>
        </authorList>
    </citation>
    <scope>NUCLEOTIDE SEQUENCE</scope>
</reference>
<dbReference type="PANTHER" id="PTHR11246:SF3">
    <property type="entry name" value="CROOKED NECK-LIKE PROTEIN 1"/>
    <property type="match status" value="1"/>
</dbReference>
<proteinExistence type="inferred from homology"/>
<feature type="domain" description="Pre-mRNA-splicing factor Syf1-like N-terminal HAT-repeats" evidence="11">
    <location>
        <begin position="64"/>
        <end position="209"/>
    </location>
</feature>
<comment type="similarity">
    <text evidence="2">Belongs to the crooked-neck family.</text>
</comment>
<evidence type="ECO:0000256" key="9">
    <source>
        <dbReference type="SAM" id="MobiDB-lite"/>
    </source>
</evidence>
<evidence type="ECO:0000313" key="12">
    <source>
        <dbReference type="EMBL" id="CAG9805417.1"/>
    </source>
</evidence>
<sequence>MEKPQKMPKVAKVKNKAPAEIQITAEQLLREAKERDLEILPPPPKQKISDEAELADYQQRKRKVFEDNLRKNKSVVSNWIKYAQWEESQKEIKRARSIWERALDNDHRNITLWLKYAEMEMKNKQINHARNLWDRAITIMPRVNQFWYKYTYMEEMLENVAGARQVFERWIEWQPEEQAWQTYINFELRYKELDRARKIYERFVMVHPEIKNWIKYARFEETHGFINSARTVYERAIEFYGDDHMDERLYIGFAKFEENQREHDRARVIYKYALDHLPKEKSLDLYKAYSIHEKKFGDKAGIEDVITSKRKFQYEQEILENPTNYDAWFDYIRLIENEGEVDITRDKYEQAIANKPPGNDKNLWRRYVYLWINYALFEELETEDIERTREIYKTCLEHIPHKLFTFSKIWLYYAQFEIRQKNLQIARKTLGMAIGMCPRDKIYRGYIEIEIQLREFDRCRILYEKFIEFNPENCTTWIKFAELETLLGDAERARAIYELAINQSRLDMPELLWKSFIDFEVQQGEIEYARQLYERLLERSGHVKVWISYANFELTSETTEDGMNVSLARRVYERGNDGQKNLNDRDSRVLLLESWRDFEKEHGDDEYLEKVLAKMPRRVKKRQKIVSESGETEGWEEVFDYIFPEDEMAKPNLKLLAAAKNWKKNMDVPIRASNDGDQGNDNNDLDRDDSEESSDSEKQDGDE</sequence>
<dbReference type="GO" id="GO:0000974">
    <property type="term" value="C:Prp19 complex"/>
    <property type="evidence" value="ECO:0007669"/>
    <property type="project" value="TreeGrafter"/>
</dbReference>
<dbReference type="InterPro" id="IPR055430">
    <property type="entry name" value="HAT_Syf1_CNRKL1_C"/>
</dbReference>
<comment type="subcellular location">
    <subcellularLocation>
        <location evidence="1">Nucleus speckle</location>
    </subcellularLocation>
</comment>
<evidence type="ECO:0000256" key="1">
    <source>
        <dbReference type="ARBA" id="ARBA00004324"/>
    </source>
</evidence>
<dbReference type="InterPro" id="IPR055433">
    <property type="entry name" value="HAT_Syf1-like_N"/>
</dbReference>
<protein>
    <recommendedName>
        <fullName evidence="14">Protein crooked neck</fullName>
    </recommendedName>
</protein>
<dbReference type="OrthoDB" id="541719at2759"/>
<evidence type="ECO:0000256" key="4">
    <source>
        <dbReference type="ARBA" id="ARBA00022728"/>
    </source>
</evidence>
<keyword evidence="6" id="KW-0508">mRNA splicing</keyword>
<dbReference type="InterPro" id="IPR045075">
    <property type="entry name" value="Syf1-like"/>
</dbReference>
<evidence type="ECO:0000256" key="2">
    <source>
        <dbReference type="ARBA" id="ARBA00008644"/>
    </source>
</evidence>
<dbReference type="EMBL" id="OU895878">
    <property type="protein sequence ID" value="CAG9805417.1"/>
    <property type="molecule type" value="Genomic_DNA"/>
</dbReference>
<name>A0A9N9RXI3_9DIPT</name>
<comment type="function">
    <text evidence="8">Involved in pre-mRNA splicing and cell cycle progression. Required for the spliceosome assembly and initiation of the DNA replication.</text>
</comment>
<dbReference type="AlphaFoldDB" id="A0A9N9RXI3"/>
<dbReference type="InterPro" id="IPR003107">
    <property type="entry name" value="HAT"/>
</dbReference>
<dbReference type="Gene3D" id="1.25.40.10">
    <property type="entry name" value="Tetratricopeptide repeat domain"/>
    <property type="match status" value="3"/>
</dbReference>
<evidence type="ECO:0000259" key="10">
    <source>
        <dbReference type="Pfam" id="PF23231"/>
    </source>
</evidence>
<dbReference type="GO" id="GO:0071014">
    <property type="term" value="C:post-mRNA release spliceosomal complex"/>
    <property type="evidence" value="ECO:0007669"/>
    <property type="project" value="TreeGrafter"/>
</dbReference>
<evidence type="ECO:0000256" key="7">
    <source>
        <dbReference type="ARBA" id="ARBA00023242"/>
    </source>
</evidence>
<dbReference type="InterPro" id="IPR011990">
    <property type="entry name" value="TPR-like_helical_dom_sf"/>
</dbReference>